<proteinExistence type="predicted"/>
<name>A6WG98_KINRD</name>
<dbReference type="GO" id="GO:0000150">
    <property type="term" value="F:DNA strand exchange activity"/>
    <property type="evidence" value="ECO:0007669"/>
    <property type="project" value="InterPro"/>
</dbReference>
<protein>
    <submittedName>
        <fullName evidence="7">Resolvase domain</fullName>
    </submittedName>
</protein>
<keyword evidence="3" id="KW-0233">DNA recombination</keyword>
<dbReference type="GO" id="GO:0003677">
    <property type="term" value="F:DNA binding"/>
    <property type="evidence" value="ECO:0007669"/>
    <property type="project" value="UniProtKB-KW"/>
</dbReference>
<dbReference type="AlphaFoldDB" id="A6WG98"/>
<dbReference type="SUPFAM" id="SSF53041">
    <property type="entry name" value="Resolvase-like"/>
    <property type="match status" value="1"/>
</dbReference>
<dbReference type="Pfam" id="PF07508">
    <property type="entry name" value="Recombinase"/>
    <property type="match status" value="1"/>
</dbReference>
<dbReference type="PANTHER" id="PTHR30461">
    <property type="entry name" value="DNA-INVERTASE FROM LAMBDOID PROPHAGE"/>
    <property type="match status" value="1"/>
</dbReference>
<dbReference type="PROSITE" id="PS51736">
    <property type="entry name" value="RECOMBINASES_3"/>
    <property type="match status" value="1"/>
</dbReference>
<keyword evidence="8" id="KW-1185">Reference proteome</keyword>
<dbReference type="KEGG" id="kra:Krad_4374"/>
<dbReference type="InterPro" id="IPR006119">
    <property type="entry name" value="Resolv_N"/>
</dbReference>
<feature type="active site" description="O-(5'-phospho-DNA)-serine intermediate" evidence="4 5">
    <location>
        <position position="8"/>
    </location>
</feature>
<evidence type="ECO:0000256" key="5">
    <source>
        <dbReference type="PROSITE-ProRule" id="PRU10137"/>
    </source>
</evidence>
<dbReference type="InterPro" id="IPR050639">
    <property type="entry name" value="SSR_resolvase"/>
</dbReference>
<keyword evidence="2" id="KW-0238">DNA-binding</keyword>
<evidence type="ECO:0000259" key="6">
    <source>
        <dbReference type="PROSITE" id="PS51736"/>
    </source>
</evidence>
<dbReference type="Pfam" id="PF00239">
    <property type="entry name" value="Resolvase"/>
    <property type="match status" value="1"/>
</dbReference>
<dbReference type="eggNOG" id="COG1961">
    <property type="taxonomic scope" value="Bacteria"/>
</dbReference>
<evidence type="ECO:0000256" key="1">
    <source>
        <dbReference type="ARBA" id="ARBA00022908"/>
    </source>
</evidence>
<evidence type="ECO:0000256" key="4">
    <source>
        <dbReference type="PIRSR" id="PIRSR606118-50"/>
    </source>
</evidence>
<dbReference type="PANTHER" id="PTHR30461:SF2">
    <property type="entry name" value="SERINE RECOMBINASE PINE-RELATED"/>
    <property type="match status" value="1"/>
</dbReference>
<dbReference type="Gene3D" id="3.40.50.1390">
    <property type="entry name" value="Resolvase, N-terminal catalytic domain"/>
    <property type="match status" value="1"/>
</dbReference>
<keyword evidence="1" id="KW-0229">DNA integration</keyword>
<dbReference type="InterPro" id="IPR006118">
    <property type="entry name" value="Recombinase_CS"/>
</dbReference>
<sequence>MLAYLRVSTAKQADSGAGLQAQRSALQAEADRQGWDLEYVEDAGYSAKDLNRPALTGALARLNAREVDVLLVAKLARLSRSVHDLSGLVKGATRRGWSVVCLDVGVDTSTPNGKFMATVTAGIAELERELIGQRTRDALAAKKAAGVRLGRPPVLPGSVVRRIVEEPEAGRSWQTIADGLTADGVPTARGGATWTFSSARAVYRSQAAAGLTASQF</sequence>
<dbReference type="PROSITE" id="PS00397">
    <property type="entry name" value="RECOMBINASES_1"/>
    <property type="match status" value="1"/>
</dbReference>
<dbReference type="EMBL" id="CP000750">
    <property type="protein sequence ID" value="ABS05837.1"/>
    <property type="molecule type" value="Genomic_DNA"/>
</dbReference>
<gene>
    <name evidence="7" type="ordered locus">Krad_4374</name>
</gene>
<dbReference type="GO" id="GO:0015074">
    <property type="term" value="P:DNA integration"/>
    <property type="evidence" value="ECO:0007669"/>
    <property type="project" value="UniProtKB-KW"/>
</dbReference>
<reference evidence="8" key="1">
    <citation type="journal article" date="2008" name="PLoS ONE">
        <title>Survival in nuclear waste, extreme resistance, and potential applications gleaned from the genome sequence of Kineococcus radiotolerans SRS30216.</title>
        <authorList>
            <person name="Bagwell C.E."/>
            <person name="Bhat S."/>
            <person name="Hawkins G.M."/>
            <person name="Smith B.W."/>
            <person name="Biswas T."/>
            <person name="Hoover T.R."/>
            <person name="Saunders E."/>
            <person name="Han C.S."/>
            <person name="Tsodikov O.V."/>
            <person name="Shimkets L.J."/>
        </authorList>
    </citation>
    <scope>NUCLEOTIDE SEQUENCE [LARGE SCALE GENOMIC DNA]</scope>
    <source>
        <strain evidence="8">ATCC BAA-149 / DSM 14245 / SRS30216</strain>
    </source>
</reference>
<dbReference type="CDD" id="cd00338">
    <property type="entry name" value="Ser_Recombinase"/>
    <property type="match status" value="1"/>
</dbReference>
<evidence type="ECO:0000313" key="8">
    <source>
        <dbReference type="Proteomes" id="UP000001116"/>
    </source>
</evidence>
<organism evidence="7 8">
    <name type="scientific">Kineococcus radiotolerans (strain ATCC BAA-149 / DSM 14245 / SRS30216)</name>
    <dbReference type="NCBI Taxonomy" id="266940"/>
    <lineage>
        <taxon>Bacteria</taxon>
        <taxon>Bacillati</taxon>
        <taxon>Actinomycetota</taxon>
        <taxon>Actinomycetes</taxon>
        <taxon>Kineosporiales</taxon>
        <taxon>Kineosporiaceae</taxon>
        <taxon>Kineococcus</taxon>
    </lineage>
</organism>
<evidence type="ECO:0000256" key="2">
    <source>
        <dbReference type="ARBA" id="ARBA00023125"/>
    </source>
</evidence>
<evidence type="ECO:0000256" key="3">
    <source>
        <dbReference type="ARBA" id="ARBA00023172"/>
    </source>
</evidence>
<accession>A6WG98</accession>
<dbReference type="InterPro" id="IPR036162">
    <property type="entry name" value="Resolvase-like_N_sf"/>
</dbReference>
<dbReference type="InterPro" id="IPR011109">
    <property type="entry name" value="DNA_bind_recombinase_dom"/>
</dbReference>
<feature type="domain" description="Resolvase/invertase-type recombinase catalytic" evidence="6">
    <location>
        <begin position="1"/>
        <end position="146"/>
    </location>
</feature>
<dbReference type="HOGENOM" id="CLU_010686_0_2_11"/>
<evidence type="ECO:0000313" key="7">
    <source>
        <dbReference type="EMBL" id="ABS05837.1"/>
    </source>
</evidence>
<dbReference type="STRING" id="266940.Krad_4374"/>
<dbReference type="RefSeq" id="WP_012085861.1">
    <property type="nucleotide sequence ID" value="NC_009664.2"/>
</dbReference>
<dbReference type="SMART" id="SM00857">
    <property type="entry name" value="Resolvase"/>
    <property type="match status" value="1"/>
</dbReference>
<dbReference type="Proteomes" id="UP000001116">
    <property type="component" value="Chromosome"/>
</dbReference>